<evidence type="ECO:0000256" key="3">
    <source>
        <dbReference type="ARBA" id="ARBA00007110"/>
    </source>
</evidence>
<dbReference type="RefSeq" id="WP_079442347.1">
    <property type="nucleotide sequence ID" value="NZ_JBLZIA010000003.1"/>
</dbReference>
<keyword evidence="12" id="KW-0812">Transmembrane</keyword>
<dbReference type="CDD" id="cd02439">
    <property type="entry name" value="DMB-PRT_CobT"/>
    <property type="match status" value="1"/>
</dbReference>
<dbReference type="HAMAP" id="MF_00230">
    <property type="entry name" value="CobT"/>
    <property type="match status" value="1"/>
</dbReference>
<evidence type="ECO:0000256" key="6">
    <source>
        <dbReference type="ARBA" id="ARBA00022573"/>
    </source>
</evidence>
<evidence type="ECO:0000256" key="5">
    <source>
        <dbReference type="ARBA" id="ARBA00015486"/>
    </source>
</evidence>
<evidence type="ECO:0000313" key="14">
    <source>
        <dbReference type="EMBL" id="OPJ55132.1"/>
    </source>
</evidence>
<sequence>MNTNIKQLSDIINGIRDVNEEILIQADKRMTSLAKPLKSLGKLEEIAIKLSGITGKIKNNINKKMVIIMCSDNGVVEEGVASAPQSVTLSQTINFTKGLTGVAVLAKANNTDLMVVDVGINCDFNHPNVINKKIRKSTNNIAKESAMSYDEAIKAMLIGIECVKNAKELGYEILGVGEMGIGNTSTSSAVLSALTDTKVQDVVGRGAGITDEAFEKKKKVVIQAIEVNKPDKTDPIDVVSKVGGFDIAAMAGVFIGAAYYKVPVIIDGFISAVAAIIAFRLNSKTKDYMFTSHDSKEVGFKVAINELGLSPLLNLDMGLGEGSGCPLAFSIVDSACAVMNNMATFEEAEINDSYLDELKILNNI</sequence>
<evidence type="ECO:0000256" key="9">
    <source>
        <dbReference type="ARBA" id="ARBA00030686"/>
    </source>
</evidence>
<feature type="active site" description="Proton acceptor" evidence="11">
    <location>
        <position position="321"/>
    </location>
</feature>
<dbReference type="AlphaFoldDB" id="A0A1V4I586"/>
<dbReference type="InterPro" id="IPR036087">
    <property type="entry name" value="Nict_dMeBzImd_PRibTrfase_sf"/>
</dbReference>
<dbReference type="Proteomes" id="UP000656077">
    <property type="component" value="Unassembled WGS sequence"/>
</dbReference>
<evidence type="ECO:0000313" key="16">
    <source>
        <dbReference type="Proteomes" id="UP000191056"/>
    </source>
</evidence>
<dbReference type="NCBIfam" id="TIGR03160">
    <property type="entry name" value="cobT_DBIPRT"/>
    <property type="match status" value="1"/>
</dbReference>
<dbReference type="OrthoDB" id="9781491at2"/>
<evidence type="ECO:0000256" key="7">
    <source>
        <dbReference type="ARBA" id="ARBA00022676"/>
    </source>
</evidence>
<evidence type="ECO:0000256" key="2">
    <source>
        <dbReference type="ARBA" id="ARBA00005049"/>
    </source>
</evidence>
<comment type="pathway">
    <text evidence="2 11">Nucleoside biosynthesis; alpha-ribazole biosynthesis; alpha-ribazole from 5,6-dimethylbenzimidazole: step 1/2.</text>
</comment>
<dbReference type="UniPathway" id="UPA00061">
    <property type="reaction ID" value="UER00516"/>
</dbReference>
<dbReference type="NCBIfam" id="NF000996">
    <property type="entry name" value="PRK00105.1"/>
    <property type="match status" value="1"/>
</dbReference>
<name>A0A1V4I586_9CLOT</name>
<reference evidence="14 16" key="1">
    <citation type="submission" date="2017-03" db="EMBL/GenBank/DDBJ databases">
        <title>Genome sequence of Clostridium chromiireducens DSM 23318.</title>
        <authorList>
            <person name="Poehlein A."/>
            <person name="Daniel R."/>
        </authorList>
    </citation>
    <scope>NUCLEOTIDE SEQUENCE [LARGE SCALE GENOMIC DNA]</scope>
    <source>
        <strain evidence="14 16">DSM 23318</strain>
    </source>
</reference>
<dbReference type="InterPro" id="IPR023195">
    <property type="entry name" value="Nict_dMeBzImd_PRibTrfase_N"/>
</dbReference>
<dbReference type="EMBL" id="MZGT01000130">
    <property type="protein sequence ID" value="OPJ55132.1"/>
    <property type="molecule type" value="Genomic_DNA"/>
</dbReference>
<dbReference type="Gene3D" id="3.40.50.10210">
    <property type="match status" value="1"/>
</dbReference>
<dbReference type="FunFam" id="3.40.50.10210:FF:000001">
    <property type="entry name" value="Nicotinate-nucleotide--dimethylbenzimidazole phosphoribosyltransferase"/>
    <property type="match status" value="1"/>
</dbReference>
<feature type="transmembrane region" description="Helical" evidence="12">
    <location>
        <begin position="258"/>
        <end position="279"/>
    </location>
</feature>
<dbReference type="InterPro" id="IPR017846">
    <property type="entry name" value="Nict_dMeBzImd_PRibTrfase_bact"/>
</dbReference>
<evidence type="ECO:0000256" key="10">
    <source>
        <dbReference type="ARBA" id="ARBA00047340"/>
    </source>
</evidence>
<dbReference type="PANTHER" id="PTHR43463">
    <property type="entry name" value="NICOTINATE-NUCLEOTIDE--DIMETHYLBENZIMIDAZOLE PHOSPHORIBOSYLTRANSFERASE"/>
    <property type="match status" value="1"/>
</dbReference>
<keyword evidence="12" id="KW-1133">Transmembrane helix</keyword>
<keyword evidence="7 11" id="KW-0328">Glycosyltransferase</keyword>
<proteinExistence type="inferred from homology"/>
<dbReference type="Proteomes" id="UP000191056">
    <property type="component" value="Unassembled WGS sequence"/>
</dbReference>
<accession>A0A1V4I586</accession>
<dbReference type="SUPFAM" id="SSF52733">
    <property type="entry name" value="Nicotinate mononucleotide:5,6-dimethylbenzimidazole phosphoribosyltransferase (CobT)"/>
    <property type="match status" value="1"/>
</dbReference>
<dbReference type="EC" id="2.4.2.21" evidence="4 11"/>
<comment type="catalytic activity">
    <reaction evidence="10 11">
        <text>5,6-dimethylbenzimidazole + nicotinate beta-D-ribonucleotide = alpha-ribazole 5'-phosphate + nicotinate + H(+)</text>
        <dbReference type="Rhea" id="RHEA:11196"/>
        <dbReference type="ChEBI" id="CHEBI:15378"/>
        <dbReference type="ChEBI" id="CHEBI:15890"/>
        <dbReference type="ChEBI" id="CHEBI:32544"/>
        <dbReference type="ChEBI" id="CHEBI:57502"/>
        <dbReference type="ChEBI" id="CHEBI:57918"/>
        <dbReference type="EC" id="2.4.2.21"/>
    </reaction>
</comment>
<keyword evidence="6 11" id="KW-0169">Cobalamin biosynthesis</keyword>
<comment type="function">
    <text evidence="1 11">Catalyzes the synthesis of alpha-ribazole-5'-phosphate from nicotinate mononucleotide (NAMN) and 5,6-dimethylbenzimidazole (DMB).</text>
</comment>
<evidence type="ECO:0000313" key="15">
    <source>
        <dbReference type="EMBL" id="RII35227.1"/>
    </source>
</evidence>
<dbReference type="GO" id="GO:0008939">
    <property type="term" value="F:nicotinate-nucleotide-dimethylbenzimidazole phosphoribosyltransferase activity"/>
    <property type="evidence" value="ECO:0007669"/>
    <property type="project" value="UniProtKB-UniRule"/>
</dbReference>
<dbReference type="STRING" id="225345.CLCHR_47190"/>
<dbReference type="Gene3D" id="1.10.1610.10">
    <property type="match status" value="1"/>
</dbReference>
<organism evidence="14 16">
    <name type="scientific">Clostridium chromiireducens</name>
    <dbReference type="NCBI Taxonomy" id="225345"/>
    <lineage>
        <taxon>Bacteria</taxon>
        <taxon>Bacillati</taxon>
        <taxon>Bacillota</taxon>
        <taxon>Clostridia</taxon>
        <taxon>Eubacteriales</taxon>
        <taxon>Clostridiaceae</taxon>
        <taxon>Clostridium</taxon>
    </lineage>
</organism>
<evidence type="ECO:0000313" key="17">
    <source>
        <dbReference type="Proteomes" id="UP000265930"/>
    </source>
</evidence>
<comment type="similarity">
    <text evidence="3 11">Belongs to the CobT family.</text>
</comment>
<evidence type="ECO:0000256" key="12">
    <source>
        <dbReference type="SAM" id="Phobius"/>
    </source>
</evidence>
<dbReference type="GO" id="GO:0009236">
    <property type="term" value="P:cobalamin biosynthetic process"/>
    <property type="evidence" value="ECO:0007669"/>
    <property type="project" value="UniProtKB-UniRule"/>
</dbReference>
<comment type="caution">
    <text evidence="14">The sequence shown here is derived from an EMBL/GenBank/DDBJ whole genome shotgun (WGS) entry which is preliminary data.</text>
</comment>
<keyword evidence="8 11" id="KW-0808">Transferase</keyword>
<keyword evidence="16" id="KW-1185">Reference proteome</keyword>
<dbReference type="EMBL" id="WSRQ01000001">
    <property type="protein sequence ID" value="MVX62305.1"/>
    <property type="molecule type" value="Genomic_DNA"/>
</dbReference>
<reference evidence="15 17" key="2">
    <citation type="submission" date="2018-08" db="EMBL/GenBank/DDBJ databases">
        <title>Genome of Clostridium chromiireducens C1, DSM12136.</title>
        <authorList>
            <person name="Xing M."/>
            <person name="Wei Y."/>
            <person name="Ang E.L."/>
            <person name="Zhao H."/>
            <person name="Zhang Y."/>
        </authorList>
    </citation>
    <scope>NUCLEOTIDE SEQUENCE [LARGE SCALE GENOMIC DNA]</scope>
    <source>
        <strain evidence="15 17">C1</strain>
    </source>
</reference>
<evidence type="ECO:0000256" key="1">
    <source>
        <dbReference type="ARBA" id="ARBA00002197"/>
    </source>
</evidence>
<dbReference type="PANTHER" id="PTHR43463:SF1">
    <property type="entry name" value="NICOTINATE-NUCLEOTIDE--DIMETHYLBENZIMIDAZOLE PHOSPHORIBOSYLTRANSFERASE"/>
    <property type="match status" value="1"/>
</dbReference>
<keyword evidence="12" id="KW-0472">Membrane</keyword>
<dbReference type="InterPro" id="IPR003200">
    <property type="entry name" value="Nict_dMeBzImd_PRibTrfase"/>
</dbReference>
<evidence type="ECO:0000313" key="13">
    <source>
        <dbReference type="EMBL" id="MVX62305.1"/>
    </source>
</evidence>
<dbReference type="Pfam" id="PF02277">
    <property type="entry name" value="DBI_PRT"/>
    <property type="match status" value="1"/>
</dbReference>
<reference evidence="13" key="3">
    <citation type="submission" date="2019-12" db="EMBL/GenBank/DDBJ databases">
        <title>Microbes associate with the intestines of laboratory mice.</title>
        <authorList>
            <person name="Navarre W."/>
            <person name="Wong E."/>
        </authorList>
    </citation>
    <scope>NUCLEOTIDE SEQUENCE</scope>
    <source>
        <strain evidence="13">NM79_F5</strain>
    </source>
</reference>
<evidence type="ECO:0000256" key="11">
    <source>
        <dbReference type="HAMAP-Rule" id="MF_00230"/>
    </source>
</evidence>
<dbReference type="Proteomes" id="UP000265930">
    <property type="component" value="Unassembled WGS sequence"/>
</dbReference>
<gene>
    <name evidence="11 14" type="primary">cobT</name>
    <name evidence="14" type="ORF">CLCHR_47190</name>
    <name evidence="15" type="ORF">D2A34_08455</name>
    <name evidence="13" type="ORF">GKZ28_01140</name>
</gene>
<evidence type="ECO:0000256" key="8">
    <source>
        <dbReference type="ARBA" id="ARBA00022679"/>
    </source>
</evidence>
<dbReference type="EMBL" id="QXDJ01000002">
    <property type="protein sequence ID" value="RII35227.1"/>
    <property type="molecule type" value="Genomic_DNA"/>
</dbReference>
<protein>
    <recommendedName>
        <fullName evidence="5 11">Nicotinate-nucleotide--dimethylbenzimidazole phosphoribosyltransferase</fullName>
        <shortName evidence="11">NN:DBI PRT</shortName>
        <ecNumber evidence="4 11">2.4.2.21</ecNumber>
    </recommendedName>
    <alternativeName>
        <fullName evidence="9 11">N(1)-alpha-phosphoribosyltransferase</fullName>
    </alternativeName>
</protein>
<evidence type="ECO:0000256" key="4">
    <source>
        <dbReference type="ARBA" id="ARBA00011991"/>
    </source>
</evidence>